<gene>
    <name evidence="2" type="ORF">X474_16080</name>
</gene>
<evidence type="ECO:0000259" key="1">
    <source>
        <dbReference type="Pfam" id="PF01966"/>
    </source>
</evidence>
<dbReference type="STRING" id="1429043.X474_16080"/>
<dbReference type="NCBIfam" id="TIGR00277">
    <property type="entry name" value="HDIG"/>
    <property type="match status" value="1"/>
</dbReference>
<keyword evidence="3" id="KW-1185">Reference proteome</keyword>
<dbReference type="AlphaFoldDB" id="A0A0D2GDR3"/>
<dbReference type="InterPro" id="IPR006675">
    <property type="entry name" value="HDIG_dom"/>
</dbReference>
<dbReference type="SUPFAM" id="SSF109604">
    <property type="entry name" value="HD-domain/PDEase-like"/>
    <property type="match status" value="1"/>
</dbReference>
<name>A0A0D2GDR3_9BACT</name>
<dbReference type="Pfam" id="PF01966">
    <property type="entry name" value="HD"/>
    <property type="match status" value="1"/>
</dbReference>
<evidence type="ECO:0000313" key="2">
    <source>
        <dbReference type="EMBL" id="KIX13082.1"/>
    </source>
</evidence>
<dbReference type="Gene3D" id="1.10.3210.10">
    <property type="entry name" value="Hypothetical protein af1432"/>
    <property type="match status" value="1"/>
</dbReference>
<accession>A0A0D2GDR3</accession>
<dbReference type="InterPro" id="IPR006674">
    <property type="entry name" value="HD_domain"/>
</dbReference>
<reference evidence="2 3" key="1">
    <citation type="submission" date="2013-11" db="EMBL/GenBank/DDBJ databases">
        <title>Metagenomic analysis of a methanogenic consortium involved in long chain n-alkane degradation.</title>
        <authorList>
            <person name="Davidova I.A."/>
            <person name="Callaghan A.V."/>
            <person name="Wawrik B."/>
            <person name="Pruitt S."/>
            <person name="Marks C."/>
            <person name="Duncan K.E."/>
            <person name="Suflita J.M."/>
        </authorList>
    </citation>
    <scope>NUCLEOTIDE SEQUENCE [LARGE SCALE GENOMIC DNA]</scope>
    <source>
        <strain evidence="2 3">SPR</strain>
    </source>
</reference>
<protein>
    <recommendedName>
        <fullName evidence="1">HD domain-containing protein</fullName>
    </recommendedName>
</protein>
<comment type="caution">
    <text evidence="2">The sequence shown here is derived from an EMBL/GenBank/DDBJ whole genome shotgun (WGS) entry which is preliminary data.</text>
</comment>
<feature type="domain" description="HD" evidence="1">
    <location>
        <begin position="71"/>
        <end position="169"/>
    </location>
</feature>
<dbReference type="EMBL" id="AZAC01000019">
    <property type="protein sequence ID" value="KIX13082.1"/>
    <property type="molecule type" value="Genomic_DNA"/>
</dbReference>
<dbReference type="OrthoDB" id="8481163at2"/>
<sequence>MKQNKPTEQIEQGLIGLTRIKDQELKNDIIACWQRCWNESAWENLKDCPFNPHLSDVSLVEHVNCLTDLVLGAADSLEKHNPELKLDRQYLITGVLLHDVSKLVEIEPSDEGPIFSALNRQMPHATYGAMVAMAQGLSPKIANIILAHTKLTGATPDSPEAVLLHYLDYGMADVLRASRKLPLIMVGGSKFGK</sequence>
<dbReference type="RefSeq" id="WP_044349883.1">
    <property type="nucleotide sequence ID" value="NZ_AZAC01000019.1"/>
</dbReference>
<proteinExistence type="predicted"/>
<organism evidence="2 3">
    <name type="scientific">Dethiosulfatarculus sandiegensis</name>
    <dbReference type="NCBI Taxonomy" id="1429043"/>
    <lineage>
        <taxon>Bacteria</taxon>
        <taxon>Pseudomonadati</taxon>
        <taxon>Thermodesulfobacteriota</taxon>
        <taxon>Desulfarculia</taxon>
        <taxon>Desulfarculales</taxon>
        <taxon>Desulfarculaceae</taxon>
        <taxon>Dethiosulfatarculus</taxon>
    </lineage>
</organism>
<dbReference type="InParanoid" id="A0A0D2GDR3"/>
<dbReference type="Proteomes" id="UP000032233">
    <property type="component" value="Unassembled WGS sequence"/>
</dbReference>
<evidence type="ECO:0000313" key="3">
    <source>
        <dbReference type="Proteomes" id="UP000032233"/>
    </source>
</evidence>